<proteinExistence type="predicted"/>
<reference evidence="1 2" key="1">
    <citation type="journal article" date="2022" name="Plant J.">
        <title>Chromosome-level genome of Camellia lanceoleosa provides a valuable resource for understanding genome evolution and self-incompatibility.</title>
        <authorList>
            <person name="Gong W."/>
            <person name="Xiao S."/>
            <person name="Wang L."/>
            <person name="Liao Z."/>
            <person name="Chang Y."/>
            <person name="Mo W."/>
            <person name="Hu G."/>
            <person name="Li W."/>
            <person name="Zhao G."/>
            <person name="Zhu H."/>
            <person name="Hu X."/>
            <person name="Ji K."/>
            <person name="Xiang X."/>
            <person name="Song Q."/>
            <person name="Yuan D."/>
            <person name="Jin S."/>
            <person name="Zhang L."/>
        </authorList>
    </citation>
    <scope>NUCLEOTIDE SEQUENCE [LARGE SCALE GENOMIC DNA]</scope>
    <source>
        <strain evidence="1">SQ_2022a</strain>
    </source>
</reference>
<evidence type="ECO:0000313" key="1">
    <source>
        <dbReference type="EMBL" id="KAI8029249.1"/>
    </source>
</evidence>
<keyword evidence="2" id="KW-1185">Reference proteome</keyword>
<name>A0ACC0ITS3_9ERIC</name>
<protein>
    <submittedName>
        <fullName evidence="1">Uncharacterized protein</fullName>
    </submittedName>
</protein>
<dbReference type="EMBL" id="CM045758">
    <property type="protein sequence ID" value="KAI8029249.1"/>
    <property type="molecule type" value="Genomic_DNA"/>
</dbReference>
<organism evidence="1 2">
    <name type="scientific">Camellia lanceoleosa</name>
    <dbReference type="NCBI Taxonomy" id="1840588"/>
    <lineage>
        <taxon>Eukaryota</taxon>
        <taxon>Viridiplantae</taxon>
        <taxon>Streptophyta</taxon>
        <taxon>Embryophyta</taxon>
        <taxon>Tracheophyta</taxon>
        <taxon>Spermatophyta</taxon>
        <taxon>Magnoliopsida</taxon>
        <taxon>eudicotyledons</taxon>
        <taxon>Gunneridae</taxon>
        <taxon>Pentapetalae</taxon>
        <taxon>asterids</taxon>
        <taxon>Ericales</taxon>
        <taxon>Theaceae</taxon>
        <taxon>Camellia</taxon>
    </lineage>
</organism>
<accession>A0ACC0ITS3</accession>
<sequence length="42" mass="5074">MLDCAWNFRFYAHLTVCWLAQVLYTPNLSFLLQVLFNLEIEH</sequence>
<gene>
    <name evidence="1" type="ORF">LOK49_LG01G01990</name>
</gene>
<dbReference type="Proteomes" id="UP001060215">
    <property type="component" value="Chromosome 1"/>
</dbReference>
<evidence type="ECO:0000313" key="2">
    <source>
        <dbReference type="Proteomes" id="UP001060215"/>
    </source>
</evidence>
<comment type="caution">
    <text evidence="1">The sequence shown here is derived from an EMBL/GenBank/DDBJ whole genome shotgun (WGS) entry which is preliminary data.</text>
</comment>